<feature type="compositionally biased region" description="Basic residues" evidence="1">
    <location>
        <begin position="77"/>
        <end position="90"/>
    </location>
</feature>
<organism evidence="2">
    <name type="scientific">Corethron hystrix</name>
    <dbReference type="NCBI Taxonomy" id="216773"/>
    <lineage>
        <taxon>Eukaryota</taxon>
        <taxon>Sar</taxon>
        <taxon>Stramenopiles</taxon>
        <taxon>Ochrophyta</taxon>
        <taxon>Bacillariophyta</taxon>
        <taxon>Coscinodiscophyceae</taxon>
        <taxon>Corethrophycidae</taxon>
        <taxon>Corethrales</taxon>
        <taxon>Corethraceae</taxon>
        <taxon>Corethron</taxon>
    </lineage>
</organism>
<dbReference type="EMBL" id="HBFR01012765">
    <property type="protein sequence ID" value="CAD8882033.1"/>
    <property type="molecule type" value="Transcribed_RNA"/>
</dbReference>
<feature type="region of interest" description="Disordered" evidence="1">
    <location>
        <begin position="286"/>
        <end position="307"/>
    </location>
</feature>
<evidence type="ECO:0000313" key="2">
    <source>
        <dbReference type="EMBL" id="CAD8882033.1"/>
    </source>
</evidence>
<sequence>MAATTAAYESLHLMRSCWNKLEKMGGGDYETMNQIVDEAFEGLMLLPDASFIIFKIYGDSSNNNSGCDKSSASHDATRHKHQKLQRHPVNGRHPALKAEHVVKLLQDVDGFITRRLDGEKEEDESSQGSEGDRYHLEGRRGKISSSKGVSGRAFHKFLPTLTRESYKYGNKFSRMNDHKNAKEALCVALNATDRCLAEISTKASTKTVPSSQKGNLIAASSPSSFSILQNEMIILSKECFYVLAHTCSSVNQTAEAQKCLDRIELYINEQRIQEDALFAETMVRCGDHPSDEQHQSPTSQTNTLRSNLEPQIRLDRANIVTRARVARSTSRALEKRERIHLAFARIMVVLKTGGQEDRKPSVEEEEEEHRYINRHFRDLVKISATFQQDTEKKEKEIFEQIFKLALTGSRHIFVKRFGETSRECSPAEEGKENPYDYMLLQFSSDQHKCQERILVDFFNAIITTIATLQDATEEESTGAKKKRFQKQLDDMGTKTADKIVKILCDPKNHSNNLLVGSEHTSQTTPLLQSFKDIVLRGLCIYRSSNSFHLCAKYADYSIRTMTTLQQQTPTRTIGSSVSSRGSGNTSTSTEVGEIMAIKAFSLSMLEKVDEGLHFARKAWSHSLGSKSIHNMAILFHCSVRKEMNFELLKGTAGDNSTEDAVTSKQCDALLELDDSITHLIHSRCCVDDIIDAFPALAKTCIDNESGYNSAPLSPSSSSSTEYDGGGRLLLGICHRWIGMLTLNDTFCNVLLKRTTNDTAAHCTKRPPGGSCLFRILRSYLYNYENMFATISSPSDKPSPSVVPWPTKMAENLIKTVDAVLRILKKVRDRRPPCAGTTADKKKNIIQTDQK</sequence>
<gene>
    <name evidence="2" type="ORF">CHYS00102_LOCUS9221</name>
</gene>
<feature type="compositionally biased region" description="Low complexity" evidence="1">
    <location>
        <begin position="570"/>
        <end position="587"/>
    </location>
</feature>
<feature type="region of interest" description="Disordered" evidence="1">
    <location>
        <begin position="117"/>
        <end position="147"/>
    </location>
</feature>
<feature type="region of interest" description="Disordered" evidence="1">
    <location>
        <begin position="567"/>
        <end position="587"/>
    </location>
</feature>
<feature type="compositionally biased region" description="Polar residues" evidence="1">
    <location>
        <begin position="295"/>
        <end position="307"/>
    </location>
</feature>
<evidence type="ECO:0000256" key="1">
    <source>
        <dbReference type="SAM" id="MobiDB-lite"/>
    </source>
</evidence>
<reference evidence="2" key="1">
    <citation type="submission" date="2021-01" db="EMBL/GenBank/DDBJ databases">
        <authorList>
            <person name="Corre E."/>
            <person name="Pelletier E."/>
            <person name="Niang G."/>
            <person name="Scheremetjew M."/>
            <person name="Finn R."/>
            <person name="Kale V."/>
            <person name="Holt S."/>
            <person name="Cochrane G."/>
            <person name="Meng A."/>
            <person name="Brown T."/>
            <person name="Cohen L."/>
        </authorList>
    </citation>
    <scope>NUCLEOTIDE SEQUENCE</scope>
    <source>
        <strain evidence="2">308</strain>
    </source>
</reference>
<accession>A0A7S1BC59</accession>
<protein>
    <submittedName>
        <fullName evidence="2">Uncharacterized protein</fullName>
    </submittedName>
</protein>
<dbReference type="AlphaFoldDB" id="A0A7S1BC59"/>
<proteinExistence type="predicted"/>
<name>A0A7S1BC59_9STRA</name>
<feature type="region of interest" description="Disordered" evidence="1">
    <location>
        <begin position="829"/>
        <end position="850"/>
    </location>
</feature>
<feature type="region of interest" description="Disordered" evidence="1">
    <location>
        <begin position="64"/>
        <end position="90"/>
    </location>
</feature>
<feature type="compositionally biased region" description="Basic and acidic residues" evidence="1">
    <location>
        <begin position="130"/>
        <end position="140"/>
    </location>
</feature>